<accession>K1S5F2</accession>
<dbReference type="AlphaFoldDB" id="K1S5F2"/>
<name>K1S5F2_9ZZZZ</name>
<feature type="non-terminal residue" evidence="1">
    <location>
        <position position="1"/>
    </location>
</feature>
<protein>
    <submittedName>
        <fullName evidence="1">Uncharacterized protein</fullName>
    </submittedName>
</protein>
<proteinExistence type="predicted"/>
<reference evidence="1" key="1">
    <citation type="journal article" date="2013" name="Environ. Microbiol.">
        <title>Microbiota from the distal guts of lean and obese adolescents exhibit partial functional redundancy besides clear differences in community structure.</title>
        <authorList>
            <person name="Ferrer M."/>
            <person name="Ruiz A."/>
            <person name="Lanza F."/>
            <person name="Haange S.B."/>
            <person name="Oberbach A."/>
            <person name="Till H."/>
            <person name="Bargiela R."/>
            <person name="Campoy C."/>
            <person name="Segura M.T."/>
            <person name="Richter M."/>
            <person name="von Bergen M."/>
            <person name="Seifert J."/>
            <person name="Suarez A."/>
        </authorList>
    </citation>
    <scope>NUCLEOTIDE SEQUENCE</scope>
</reference>
<dbReference type="EMBL" id="AJWY01011466">
    <property type="protein sequence ID" value="EKC52683.1"/>
    <property type="molecule type" value="Genomic_DNA"/>
</dbReference>
<evidence type="ECO:0000313" key="1">
    <source>
        <dbReference type="EMBL" id="EKC52683.1"/>
    </source>
</evidence>
<comment type="caution">
    <text evidence="1">The sequence shown here is derived from an EMBL/GenBank/DDBJ whole genome shotgun (WGS) entry which is preliminary data.</text>
</comment>
<gene>
    <name evidence="1" type="ORF">LEA_16769</name>
</gene>
<sequence>VCSLCHNGILGGGLYLDSQSLTYKTNKLTVDKNTEI</sequence>
<organism evidence="1">
    <name type="scientific">human gut metagenome</name>
    <dbReference type="NCBI Taxonomy" id="408170"/>
    <lineage>
        <taxon>unclassified sequences</taxon>
        <taxon>metagenomes</taxon>
        <taxon>organismal metagenomes</taxon>
    </lineage>
</organism>